<reference evidence="2 3" key="1">
    <citation type="journal article" date="2019" name="Int. J. Syst. Evol. Microbiol.">
        <title>The Global Catalogue of Microorganisms (GCM) 10K type strain sequencing project: providing services to taxonomists for standard genome sequencing and annotation.</title>
        <authorList>
            <consortium name="The Broad Institute Genomics Platform"/>
            <consortium name="The Broad Institute Genome Sequencing Center for Infectious Disease"/>
            <person name="Wu L."/>
            <person name="Ma J."/>
        </authorList>
    </citation>
    <scope>NUCLEOTIDE SEQUENCE [LARGE SCALE GENOMIC DNA]</scope>
    <source>
        <strain evidence="2 3">JCM 15478</strain>
    </source>
</reference>
<name>A0ABN2VWL9_9ACTN</name>
<accession>A0ABN2VWL9</accession>
<protein>
    <submittedName>
        <fullName evidence="2">CGNR zinc finger domain-containing protein</fullName>
    </submittedName>
</protein>
<feature type="domain" description="Zinc finger CGNR" evidence="1">
    <location>
        <begin position="129"/>
        <end position="170"/>
    </location>
</feature>
<dbReference type="Proteomes" id="UP001500016">
    <property type="component" value="Unassembled WGS sequence"/>
</dbReference>
<evidence type="ECO:0000313" key="3">
    <source>
        <dbReference type="Proteomes" id="UP001500016"/>
    </source>
</evidence>
<dbReference type="PANTHER" id="PTHR35525">
    <property type="entry name" value="BLL6575 PROTEIN"/>
    <property type="match status" value="1"/>
</dbReference>
<dbReference type="PANTHER" id="PTHR35525:SF3">
    <property type="entry name" value="BLL6575 PROTEIN"/>
    <property type="match status" value="1"/>
</dbReference>
<evidence type="ECO:0000259" key="1">
    <source>
        <dbReference type="Pfam" id="PF11706"/>
    </source>
</evidence>
<organism evidence="2 3">
    <name type="scientific">Streptomyces albiaxialis</name>
    <dbReference type="NCBI Taxonomy" id="329523"/>
    <lineage>
        <taxon>Bacteria</taxon>
        <taxon>Bacillati</taxon>
        <taxon>Actinomycetota</taxon>
        <taxon>Actinomycetes</taxon>
        <taxon>Kitasatosporales</taxon>
        <taxon>Streptomycetaceae</taxon>
        <taxon>Streptomyces</taxon>
    </lineage>
</organism>
<evidence type="ECO:0000313" key="2">
    <source>
        <dbReference type="EMBL" id="GAA2075030.1"/>
    </source>
</evidence>
<dbReference type="InterPro" id="IPR010852">
    <property type="entry name" value="ABATE"/>
</dbReference>
<keyword evidence="3" id="KW-1185">Reference proteome</keyword>
<dbReference type="InterPro" id="IPR021005">
    <property type="entry name" value="Znf_CGNR"/>
</dbReference>
<dbReference type="SUPFAM" id="SSF160904">
    <property type="entry name" value="Jann2411-like"/>
    <property type="match status" value="1"/>
</dbReference>
<sequence length="184" mass="19374">MQFNHYGGEAAKLAADLVNAPVPFAPGDLEPLLAAHGIVERTLTDVQAAELEEWRRDLAAAFGPQELETRVAAVNALLAAASSRPYLTTHDGHAPHLHYSAPDADAAAHIRAVTAAGLATLVCSAGAHRLGRCALPGCALAFVDTSRNGRRAYCSVRCANNDAVARHRARTRTRARGGPRVSSP</sequence>
<proteinExistence type="predicted"/>
<dbReference type="InterPro" id="IPR023286">
    <property type="entry name" value="ABATE_dom_sf"/>
</dbReference>
<dbReference type="Pfam" id="PF11706">
    <property type="entry name" value="zf-CGNR"/>
    <property type="match status" value="1"/>
</dbReference>
<dbReference type="Gene3D" id="1.10.3300.10">
    <property type="entry name" value="Jann2411-like domain"/>
    <property type="match status" value="1"/>
</dbReference>
<comment type="caution">
    <text evidence="2">The sequence shown here is derived from an EMBL/GenBank/DDBJ whole genome shotgun (WGS) entry which is preliminary data.</text>
</comment>
<dbReference type="RefSeq" id="WP_344527926.1">
    <property type="nucleotide sequence ID" value="NZ_BAAAPE010000007.1"/>
</dbReference>
<gene>
    <name evidence="2" type="ORF">GCM10009801_29410</name>
</gene>
<dbReference type="EMBL" id="BAAAPE010000007">
    <property type="protein sequence ID" value="GAA2075030.1"/>
    <property type="molecule type" value="Genomic_DNA"/>
</dbReference>